<reference evidence="2 3" key="2">
    <citation type="submission" date="2014-03" db="EMBL/GenBank/DDBJ databases">
        <title>Draft Genome Sequences of Four Burkholderia Strains.</title>
        <authorList>
            <person name="Liu X.Y."/>
            <person name="Li C.X."/>
            <person name="Xu J.H."/>
        </authorList>
    </citation>
    <scope>NUCLEOTIDE SEQUENCE [LARGE SCALE GENOMIC DNA]</scope>
    <source>
        <strain evidence="2 3">R27</strain>
    </source>
</reference>
<dbReference type="EMBL" id="BMEG01000001">
    <property type="protein sequence ID" value="GGD52135.1"/>
    <property type="molecule type" value="Genomic_DNA"/>
</dbReference>
<evidence type="ECO:0000313" key="3">
    <source>
        <dbReference type="Proteomes" id="UP000027439"/>
    </source>
</evidence>
<name>A0A069NRV8_9BURK</name>
<reference evidence="1" key="1">
    <citation type="journal article" date="2014" name="Int. J. Syst. Evol. Microbiol.">
        <title>Complete genome of a new Firmicutes species belonging to the dominant human colonic microbiota ('Ruminococcus bicirculans') reveals two chromosomes and a selective capacity to utilize plant glucans.</title>
        <authorList>
            <consortium name="NISC Comparative Sequencing Program"/>
            <person name="Wegmann U."/>
            <person name="Louis P."/>
            <person name="Goesmann A."/>
            <person name="Henrissat B."/>
            <person name="Duncan S.H."/>
            <person name="Flint H.J."/>
        </authorList>
    </citation>
    <scope>NUCLEOTIDE SEQUENCE</scope>
    <source>
        <strain evidence="1">CGMCC 1.11013</strain>
    </source>
</reference>
<reference evidence="1" key="4">
    <citation type="submission" date="2024-05" db="EMBL/GenBank/DDBJ databases">
        <authorList>
            <person name="Sun Q."/>
            <person name="Zhou Y."/>
        </authorList>
    </citation>
    <scope>NUCLEOTIDE SEQUENCE</scope>
    <source>
        <strain evidence="1">CGMCC 1.11013</strain>
    </source>
</reference>
<dbReference type="Proteomes" id="UP000597138">
    <property type="component" value="Unassembled WGS sequence"/>
</dbReference>
<evidence type="ECO:0000313" key="2">
    <source>
        <dbReference type="EMBL" id="KDR27786.1"/>
    </source>
</evidence>
<sequence>MFTDDIEATYELTDVESVIVSQFANRFFSNREVVSQSLRAFSTLYATQQRGQMWNRRAPKLLQATLRIG</sequence>
<accession>A0A069NRV8</accession>
<protein>
    <submittedName>
        <fullName evidence="2">Uncharacterized protein</fullName>
    </submittedName>
</protein>
<evidence type="ECO:0000313" key="1">
    <source>
        <dbReference type="EMBL" id="GGD52135.1"/>
    </source>
</evidence>
<organism evidence="2 3">
    <name type="scientific">Caballeronia grimmiae</name>
    <dbReference type="NCBI Taxonomy" id="1071679"/>
    <lineage>
        <taxon>Bacteria</taxon>
        <taxon>Pseudomonadati</taxon>
        <taxon>Pseudomonadota</taxon>
        <taxon>Betaproteobacteria</taxon>
        <taxon>Burkholderiales</taxon>
        <taxon>Burkholderiaceae</taxon>
        <taxon>Caballeronia</taxon>
    </lineage>
</organism>
<reference evidence="4" key="3">
    <citation type="journal article" date="2019" name="Int. J. Syst. Evol. Microbiol.">
        <title>The Global Catalogue of Microorganisms (GCM) 10K type strain sequencing project: providing services to taxonomists for standard genome sequencing and annotation.</title>
        <authorList>
            <consortium name="The Broad Institute Genomics Platform"/>
            <consortium name="The Broad Institute Genome Sequencing Center for Infectious Disease"/>
            <person name="Wu L."/>
            <person name="Ma J."/>
        </authorList>
    </citation>
    <scope>NUCLEOTIDE SEQUENCE [LARGE SCALE GENOMIC DNA]</scope>
    <source>
        <strain evidence="4">CGMCC 1.11013</strain>
    </source>
</reference>
<keyword evidence="4" id="KW-1185">Reference proteome</keyword>
<gene>
    <name evidence="2" type="ORF">BG57_22525</name>
    <name evidence="1" type="ORF">GCM10010985_02270</name>
</gene>
<dbReference type="RefSeq" id="WP_052005999.1">
    <property type="nucleotide sequence ID" value="NZ_BMEG01000001.1"/>
</dbReference>
<comment type="caution">
    <text evidence="2">The sequence shown here is derived from an EMBL/GenBank/DDBJ whole genome shotgun (WGS) entry which is preliminary data.</text>
</comment>
<dbReference type="EMBL" id="JFHE01000040">
    <property type="protein sequence ID" value="KDR27786.1"/>
    <property type="molecule type" value="Genomic_DNA"/>
</dbReference>
<evidence type="ECO:0000313" key="4">
    <source>
        <dbReference type="Proteomes" id="UP000597138"/>
    </source>
</evidence>
<dbReference type="STRING" id="1071679.BG57_22525"/>
<proteinExistence type="predicted"/>
<dbReference type="AlphaFoldDB" id="A0A069NRV8"/>
<dbReference type="Proteomes" id="UP000027439">
    <property type="component" value="Unassembled WGS sequence"/>
</dbReference>